<evidence type="ECO:0000313" key="2">
    <source>
        <dbReference type="Proteomes" id="UP000306628"/>
    </source>
</evidence>
<keyword evidence="2" id="KW-1185">Reference proteome</keyword>
<gene>
    <name evidence="1" type="ORF">ETD85_18145</name>
</gene>
<reference evidence="1 2" key="1">
    <citation type="submission" date="2019-05" db="EMBL/GenBank/DDBJ databases">
        <title>Draft genome sequence of Nonomuraea zeae DSM 100528.</title>
        <authorList>
            <person name="Saricaoglu S."/>
            <person name="Isik K."/>
        </authorList>
    </citation>
    <scope>NUCLEOTIDE SEQUENCE [LARGE SCALE GENOMIC DNA]</scope>
    <source>
        <strain evidence="1 2">DSM 100528</strain>
    </source>
</reference>
<dbReference type="OrthoDB" id="8479510at2"/>
<proteinExistence type="predicted"/>
<dbReference type="Proteomes" id="UP000306628">
    <property type="component" value="Unassembled WGS sequence"/>
</dbReference>
<organism evidence="1 2">
    <name type="scientific">Nonomuraea zeae</name>
    <dbReference type="NCBI Taxonomy" id="1642303"/>
    <lineage>
        <taxon>Bacteria</taxon>
        <taxon>Bacillati</taxon>
        <taxon>Actinomycetota</taxon>
        <taxon>Actinomycetes</taxon>
        <taxon>Streptosporangiales</taxon>
        <taxon>Streptosporangiaceae</taxon>
        <taxon>Nonomuraea</taxon>
    </lineage>
</organism>
<sequence length="165" mass="18179">MDDQRWRPGQVKTLIGRLFPIGCTIEGMGKLPHRHEFGVWLAVAEERRPAPSIAPGPGRSSATIKQVRGQNLLRVRVEQRDPVQDLLHGCLHVPPGAVRGAYCQAGARPVCVAGDQLAIDELGIVPQHRDELPRFQQGILCDTDDLFPARMNMSSSWRDGDDGSN</sequence>
<comment type="caution">
    <text evidence="1">The sequence shown here is derived from an EMBL/GenBank/DDBJ whole genome shotgun (WGS) entry which is preliminary data.</text>
</comment>
<accession>A0A5S4GMA6</accession>
<name>A0A5S4GMA6_9ACTN</name>
<dbReference type="EMBL" id="VCKX01000049">
    <property type="protein sequence ID" value="TMR34086.1"/>
    <property type="molecule type" value="Genomic_DNA"/>
</dbReference>
<dbReference type="AlphaFoldDB" id="A0A5S4GMA6"/>
<dbReference type="RefSeq" id="WP_138690901.1">
    <property type="nucleotide sequence ID" value="NZ_JBHSAZ010000006.1"/>
</dbReference>
<evidence type="ECO:0000313" key="1">
    <source>
        <dbReference type="EMBL" id="TMR34086.1"/>
    </source>
</evidence>
<protein>
    <submittedName>
        <fullName evidence="1">Winged helix-turn-helix domain-containing protein</fullName>
    </submittedName>
</protein>